<organism evidence="2 3">
    <name type="scientific">Allacma fusca</name>
    <dbReference type="NCBI Taxonomy" id="39272"/>
    <lineage>
        <taxon>Eukaryota</taxon>
        <taxon>Metazoa</taxon>
        <taxon>Ecdysozoa</taxon>
        <taxon>Arthropoda</taxon>
        <taxon>Hexapoda</taxon>
        <taxon>Collembola</taxon>
        <taxon>Symphypleona</taxon>
        <taxon>Sminthuridae</taxon>
        <taxon>Allacma</taxon>
    </lineage>
</organism>
<feature type="compositionally biased region" description="Basic and acidic residues" evidence="1">
    <location>
        <begin position="90"/>
        <end position="108"/>
    </location>
</feature>
<dbReference type="OrthoDB" id="6779874at2759"/>
<accession>A0A8J2LB04</accession>
<evidence type="ECO:0000313" key="3">
    <source>
        <dbReference type="Proteomes" id="UP000708208"/>
    </source>
</evidence>
<sequence length="610" mass="69953">MCPTCCGTSFVSLPSRVLKSVSVRRMAPEEISAIVGHAQVNETKNKSTEDCFEQELEKTKRSMLGPLIRCSSPRLSRKRSRILTISSSDSSREPSEEREPNVSDAEPKLDHCINTNEVQSNDLQAFRYLEQDRCFTDDVSSNHPSECSDCEFRPKISARTGSFPVSHFEQTDKMINTAVHGTDVVVIVYNFEVDNVGWSRFVGFADGKDNLLRGWTDFVNEAFAAVNKFCVLVFIKTRFTPTSKESYIYTQGHCKHPKCMHFIMQCKRNNTGSPLKFTARCYGGFFHSEIDIFSRKFQNYRREDVKKRLAHQTPAAVATEIHRDVDMEAILAGNENTRPEQRLFGKMKYELNKEGDNCADPYWDLVEEWTLVQEIPDLEGSTRTYMYALSIASPFKGFAPIAVCEFLTNTHSADNLSDILRGYSKKVKVGRLRNKQLFQRIETDFGLALMYAALDVFGDGVKIKDYLNMCYMELCNQRQPFHVNFHVCRAHMMKTLMLELRVHYPKQSDVVHDLKYLLKKFLTSTTMGKLLFYIRKVMTLCLSENHTMDVDNTLTTIHRTFPVGDNTDSFHSVLLLLPERLVLATKLLFISRHVSELFSKTWPPTSLMTL</sequence>
<evidence type="ECO:0008006" key="4">
    <source>
        <dbReference type="Google" id="ProtNLM"/>
    </source>
</evidence>
<reference evidence="2" key="1">
    <citation type="submission" date="2021-06" db="EMBL/GenBank/DDBJ databases">
        <authorList>
            <person name="Hodson N. C."/>
            <person name="Mongue J. A."/>
            <person name="Jaron S. K."/>
        </authorList>
    </citation>
    <scope>NUCLEOTIDE SEQUENCE</scope>
</reference>
<dbReference type="AlphaFoldDB" id="A0A8J2LB04"/>
<protein>
    <recommendedName>
        <fullName evidence="4">Transposase</fullName>
    </recommendedName>
</protein>
<proteinExistence type="predicted"/>
<feature type="region of interest" description="Disordered" evidence="1">
    <location>
        <begin position="81"/>
        <end position="108"/>
    </location>
</feature>
<dbReference type="Proteomes" id="UP000708208">
    <property type="component" value="Unassembled WGS sequence"/>
</dbReference>
<evidence type="ECO:0000313" key="2">
    <source>
        <dbReference type="EMBL" id="CAG7832127.1"/>
    </source>
</evidence>
<evidence type="ECO:0000256" key="1">
    <source>
        <dbReference type="SAM" id="MobiDB-lite"/>
    </source>
</evidence>
<keyword evidence="3" id="KW-1185">Reference proteome</keyword>
<dbReference type="EMBL" id="CAJVCH010563648">
    <property type="protein sequence ID" value="CAG7832127.1"/>
    <property type="molecule type" value="Genomic_DNA"/>
</dbReference>
<comment type="caution">
    <text evidence="2">The sequence shown here is derived from an EMBL/GenBank/DDBJ whole genome shotgun (WGS) entry which is preliminary data.</text>
</comment>
<gene>
    <name evidence="2" type="ORF">AFUS01_LOCUS41832</name>
</gene>
<name>A0A8J2LB04_9HEXA</name>